<dbReference type="InterPro" id="IPR034660">
    <property type="entry name" value="DinB/YfiT-like"/>
</dbReference>
<name>A0A9D2LD42_9MICO</name>
<comment type="caution">
    <text evidence="2">The sequence shown here is derived from an EMBL/GenBank/DDBJ whole genome shotgun (WGS) entry which is preliminary data.</text>
</comment>
<protein>
    <submittedName>
        <fullName evidence="2">DinB family protein</fullName>
    </submittedName>
</protein>
<dbReference type="EMBL" id="DWZH01000055">
    <property type="protein sequence ID" value="HJB10407.1"/>
    <property type="molecule type" value="Genomic_DNA"/>
</dbReference>
<sequence>MSPADRPDPSPEPLPDDPDGSAPGPPEPEDLDVLVDRLAAEQARQSEAAPEQGPGSALLAEEMTTLLSILDGQREAVARKVDGLDDGQASGRMVASATTVTGIIRHLADTERFWFREVVGGLPGAEAGYRWFDEHDHDAEWRLEPGASLSEALADYTAACEHSRAQIAGRSGEEEVRALREVRTVRWVVTHMIAETSRHLGHLDVLTELLDGRTGV</sequence>
<dbReference type="Pfam" id="PF04978">
    <property type="entry name" value="MST"/>
    <property type="match status" value="1"/>
</dbReference>
<evidence type="ECO:0000313" key="2">
    <source>
        <dbReference type="EMBL" id="HJB10407.1"/>
    </source>
</evidence>
<evidence type="ECO:0000313" key="3">
    <source>
        <dbReference type="Proteomes" id="UP000823823"/>
    </source>
</evidence>
<evidence type="ECO:0000256" key="1">
    <source>
        <dbReference type="SAM" id="MobiDB-lite"/>
    </source>
</evidence>
<dbReference type="Proteomes" id="UP000823823">
    <property type="component" value="Unassembled WGS sequence"/>
</dbReference>
<proteinExistence type="predicted"/>
<accession>A0A9D2LD42</accession>
<organism evidence="2 3">
    <name type="scientific">Candidatus Brachybacterium merdavium</name>
    <dbReference type="NCBI Taxonomy" id="2838513"/>
    <lineage>
        <taxon>Bacteria</taxon>
        <taxon>Bacillati</taxon>
        <taxon>Actinomycetota</taxon>
        <taxon>Actinomycetes</taxon>
        <taxon>Micrococcales</taxon>
        <taxon>Dermabacteraceae</taxon>
        <taxon>Brachybacterium</taxon>
    </lineage>
</organism>
<dbReference type="SUPFAM" id="SSF109854">
    <property type="entry name" value="DinB/YfiT-like putative metalloenzymes"/>
    <property type="match status" value="1"/>
</dbReference>
<reference evidence="2" key="2">
    <citation type="submission" date="2021-04" db="EMBL/GenBank/DDBJ databases">
        <authorList>
            <person name="Gilroy R."/>
        </authorList>
    </citation>
    <scope>NUCLEOTIDE SEQUENCE</scope>
    <source>
        <strain evidence="2">ChiHjej13B12-24818</strain>
    </source>
</reference>
<feature type="region of interest" description="Disordered" evidence="1">
    <location>
        <begin position="1"/>
        <end position="31"/>
    </location>
</feature>
<dbReference type="AlphaFoldDB" id="A0A9D2LD42"/>
<reference evidence="2" key="1">
    <citation type="journal article" date="2021" name="PeerJ">
        <title>Extensive microbial diversity within the chicken gut microbiome revealed by metagenomics and culture.</title>
        <authorList>
            <person name="Gilroy R."/>
            <person name="Ravi A."/>
            <person name="Getino M."/>
            <person name="Pursley I."/>
            <person name="Horton D.L."/>
            <person name="Alikhan N.F."/>
            <person name="Baker D."/>
            <person name="Gharbi K."/>
            <person name="Hall N."/>
            <person name="Watson M."/>
            <person name="Adriaenssens E.M."/>
            <person name="Foster-Nyarko E."/>
            <person name="Jarju S."/>
            <person name="Secka A."/>
            <person name="Antonio M."/>
            <person name="Oren A."/>
            <person name="Chaudhuri R.R."/>
            <person name="La Ragione R."/>
            <person name="Hildebrand F."/>
            <person name="Pallen M.J."/>
        </authorList>
    </citation>
    <scope>NUCLEOTIDE SEQUENCE</scope>
    <source>
        <strain evidence="2">ChiHjej13B12-24818</strain>
    </source>
</reference>
<dbReference type="Gene3D" id="1.20.120.450">
    <property type="entry name" value="dinb family like domain"/>
    <property type="match status" value="1"/>
</dbReference>
<gene>
    <name evidence="2" type="ORF">H9786_07730</name>
</gene>
<dbReference type="InterPro" id="IPR007061">
    <property type="entry name" value="MST-like"/>
</dbReference>